<evidence type="ECO:0000313" key="3">
    <source>
        <dbReference type="Proteomes" id="UP000232060"/>
    </source>
</evidence>
<evidence type="ECO:0000256" key="1">
    <source>
        <dbReference type="SAM" id="SignalP"/>
    </source>
</evidence>
<accession>A0A2M8H467</accession>
<dbReference type="EMBL" id="PGCP01000050">
    <property type="protein sequence ID" value="PJC91359.1"/>
    <property type="molecule type" value="Genomic_DNA"/>
</dbReference>
<keyword evidence="1" id="KW-0732">Signal</keyword>
<dbReference type="RefSeq" id="WP_100861720.1">
    <property type="nucleotide sequence ID" value="NZ_PGCP01000050.1"/>
</dbReference>
<protein>
    <submittedName>
        <fullName evidence="2">Uncharacterized protein</fullName>
    </submittedName>
</protein>
<dbReference type="InterPro" id="IPR008928">
    <property type="entry name" value="6-hairpin_glycosidase_sf"/>
</dbReference>
<dbReference type="Proteomes" id="UP000232060">
    <property type="component" value="Unassembled WGS sequence"/>
</dbReference>
<dbReference type="SUPFAM" id="SSF48208">
    <property type="entry name" value="Six-hairpin glycosidases"/>
    <property type="match status" value="1"/>
</dbReference>
<comment type="caution">
    <text evidence="2">The sequence shown here is derived from an EMBL/GenBank/DDBJ whole genome shotgun (WGS) entry which is preliminary data.</text>
</comment>
<evidence type="ECO:0000313" key="2">
    <source>
        <dbReference type="EMBL" id="PJC91359.1"/>
    </source>
</evidence>
<organism evidence="2 3">
    <name type="scientific">Aeromonas lusitana</name>
    <dbReference type="NCBI Taxonomy" id="931529"/>
    <lineage>
        <taxon>Bacteria</taxon>
        <taxon>Pseudomonadati</taxon>
        <taxon>Pseudomonadota</taxon>
        <taxon>Gammaproteobacteria</taxon>
        <taxon>Aeromonadales</taxon>
        <taxon>Aeromonadaceae</taxon>
        <taxon>Aeromonas</taxon>
    </lineage>
</organism>
<feature type="signal peptide" evidence="1">
    <location>
        <begin position="1"/>
        <end position="21"/>
    </location>
</feature>
<gene>
    <name evidence="2" type="ORF">CUC44_20590</name>
</gene>
<name>A0A2M8H467_9GAMM</name>
<dbReference type="GO" id="GO:0005975">
    <property type="term" value="P:carbohydrate metabolic process"/>
    <property type="evidence" value="ECO:0007669"/>
    <property type="project" value="InterPro"/>
</dbReference>
<proteinExistence type="predicted"/>
<dbReference type="OrthoDB" id="2748233at2"/>
<keyword evidence="3" id="KW-1185">Reference proteome</keyword>
<feature type="chain" id="PRO_5014760335" evidence="1">
    <location>
        <begin position="22"/>
        <end position="666"/>
    </location>
</feature>
<dbReference type="AlphaFoldDB" id="A0A2M8H467"/>
<sequence>MRKTVLVQAIACALLSSAAHAAVKVEDKTFNTAASMLAYTEFELSGEPLAEALGLDLDVLDANRADEPTPFDFAAGIESYEYSEEAMYALNYQSGMGPHLVNGPQNLARGGTLADLGKRVLAMAEAVGFPADEVPQGMYPLSLPYASANPEFAQAVNTTPVNGDQVTIKTAKGVEKSVKTQVPAYFRDYATLRWSGSDNLLNPAAVGGILLKEVMWSQDFLGGMHVAESDEEVEAASSTMDQDGKHKLGVSAADGFNGMMLTEQSIDKLAILQGQLGFDGKQLGAKISPQYDPAKGVVYFPHQVKVTETTKNEVGAIGKLDVVDGSAQLRDAWMLLWPLSEFYAFSDQRSANTNQNPAFHAVFDGAPFAAAPAANKGGDAAKLVAGEDAFSLALNLSGMVFKNLNALHFEPKAGTLVDSWQAGKQGKHVTTFDAAYSLVALQIFQRAQDALPVGYAAGDNGELNLKTAQGQQALVLVRQQADFLLAQLKGKNGLLHDGLTLGGKPDAGQSIETQFAAIRGLTAAFLATSDAKYRTAARELFIATDKAFFNPKAGTWLAGKQGEYTPWTQAAISGALRSAMLNLRNEGAEKAPELELAQLTQRYVSWFRGTVNGGMQMAEWIGDSGENVIEGAGHDTDEDGVPQVTAAGGKHGTAMVMAGKAVVSEK</sequence>
<reference evidence="2 3" key="1">
    <citation type="submission" date="2017-11" db="EMBL/GenBank/DDBJ databases">
        <title>Draft genome sequence of environmental isolate Aeromonas lusitania sp. nov. MDC 2473.</title>
        <authorList>
            <person name="Colston S.M."/>
            <person name="Navarro A."/>
            <person name="Martinez-Murcia A.J."/>
            <person name="Graf J."/>
        </authorList>
    </citation>
    <scope>NUCLEOTIDE SEQUENCE [LARGE SCALE GENOMIC DNA]</scope>
    <source>
        <strain evidence="2 3">MDC 2473</strain>
    </source>
</reference>